<evidence type="ECO:0008006" key="3">
    <source>
        <dbReference type="Google" id="ProtNLM"/>
    </source>
</evidence>
<name>A0A0P7ZCR2_9EURY</name>
<dbReference type="EMBL" id="LKCM01000232">
    <property type="protein sequence ID" value="KPQ42462.1"/>
    <property type="molecule type" value="Genomic_DNA"/>
</dbReference>
<reference evidence="1 2" key="1">
    <citation type="submission" date="2015-09" db="EMBL/GenBank/DDBJ databases">
        <title>A metagenomics-based metabolic model of nitrate-dependent anaerobic oxidation of methane by Methanoperedens-like archaea.</title>
        <authorList>
            <person name="Arshad A."/>
            <person name="Speth D.R."/>
            <person name="De Graaf R.M."/>
            <person name="Op Den Camp H.J."/>
            <person name="Jetten M.S."/>
            <person name="Welte C.U."/>
        </authorList>
    </citation>
    <scope>NUCLEOTIDE SEQUENCE [LARGE SCALE GENOMIC DNA]</scope>
</reference>
<sequence length="405" mass="47017">MRTNEGWGRTPEIYNLAEYKRITLVETKNYPLFRVKKPLSLREWLPLMGITIPATLIPGNIIAAIKEDLSIKDAAELIVEKVTDSLIQEIVREERYSLRSEKKRPWSIKTRRPFRGKIDKIGITFRKSIELAEKVACELGSPIERSDRGRPPVYDRVKLAAALLVKGMRSFVDLSTDLENIQYDMTVCGSEEYPCSSELHTFFQKIPKEWLDAALLRLDELSIEEFSKFSEPLDIFVIDGSALTGETLVEREVLTKVRLIRDYFQYQATIRIFTNTIRCVNYHSNKIADIIPFLPDGSIILADAEFDVVENYQNAKAVHMDLQVKQREGEAKKSIRKIARIRFDKKKYRKRKLGERPFGNIEVRRSKCYYKKEENKLKGSILIACDHNITAYFNNKAWCYLFVKV</sequence>
<protein>
    <recommendedName>
        <fullName evidence="3">Transposase</fullName>
    </recommendedName>
</protein>
<evidence type="ECO:0000313" key="2">
    <source>
        <dbReference type="Proteomes" id="UP000050360"/>
    </source>
</evidence>
<dbReference type="Proteomes" id="UP000050360">
    <property type="component" value="Unassembled WGS sequence"/>
</dbReference>
<comment type="caution">
    <text evidence="1">The sequence shown here is derived from an EMBL/GenBank/DDBJ whole genome shotgun (WGS) entry which is preliminary data.</text>
</comment>
<organism evidence="1 2">
    <name type="scientific">Candidatus Methanoperedens nitratireducens</name>
    <dbReference type="NCBI Taxonomy" id="1392998"/>
    <lineage>
        <taxon>Archaea</taxon>
        <taxon>Methanobacteriati</taxon>
        <taxon>Methanobacteriota</taxon>
        <taxon>Stenosarchaea group</taxon>
        <taxon>Methanomicrobia</taxon>
        <taxon>Methanosarcinales</taxon>
        <taxon>ANME-2 cluster</taxon>
        <taxon>Candidatus Methanoperedentaceae</taxon>
        <taxon>Candidatus Methanoperedens</taxon>
    </lineage>
</organism>
<gene>
    <name evidence="1" type="ORF">MPEBLZ_02972</name>
</gene>
<accession>A0A0P7ZCR2</accession>
<dbReference type="AlphaFoldDB" id="A0A0P7ZCR2"/>
<proteinExistence type="predicted"/>
<evidence type="ECO:0000313" key="1">
    <source>
        <dbReference type="EMBL" id="KPQ42462.1"/>
    </source>
</evidence>
<feature type="non-terminal residue" evidence="1">
    <location>
        <position position="405"/>
    </location>
</feature>